<keyword evidence="5" id="KW-0256">Endoplasmic reticulum</keyword>
<feature type="transmembrane region" description="Helical" evidence="9">
    <location>
        <begin position="93"/>
        <end position="112"/>
    </location>
</feature>
<evidence type="ECO:0000256" key="5">
    <source>
        <dbReference type="ARBA" id="ARBA00022824"/>
    </source>
</evidence>
<reference evidence="10" key="1">
    <citation type="submission" date="2014-12" db="EMBL/GenBank/DDBJ databases">
        <title>Insight into the proteome of Arion vulgaris.</title>
        <authorList>
            <person name="Aradska J."/>
            <person name="Bulat T."/>
            <person name="Smidak R."/>
            <person name="Sarate P."/>
            <person name="Gangsoo J."/>
            <person name="Sialana F."/>
            <person name="Bilban M."/>
            <person name="Lubec G."/>
        </authorList>
    </citation>
    <scope>NUCLEOTIDE SEQUENCE</scope>
    <source>
        <tissue evidence="10">Skin</tissue>
    </source>
</reference>
<dbReference type="GO" id="GO:0007030">
    <property type="term" value="P:Golgi organization"/>
    <property type="evidence" value="ECO:0007669"/>
    <property type="project" value="TreeGrafter"/>
</dbReference>
<evidence type="ECO:0000256" key="9">
    <source>
        <dbReference type="SAM" id="Phobius"/>
    </source>
</evidence>
<evidence type="ECO:0000256" key="1">
    <source>
        <dbReference type="ARBA" id="ARBA00004477"/>
    </source>
</evidence>
<keyword evidence="3" id="KW-0813">Transport</keyword>
<gene>
    <name evidence="10" type="primary">ORF115837</name>
</gene>
<evidence type="ECO:0000256" key="4">
    <source>
        <dbReference type="ARBA" id="ARBA00022692"/>
    </source>
</evidence>
<evidence type="ECO:0000256" key="6">
    <source>
        <dbReference type="ARBA" id="ARBA00022927"/>
    </source>
</evidence>
<accession>A0A0B7AFH9</accession>
<feature type="transmembrane region" description="Helical" evidence="9">
    <location>
        <begin position="191"/>
        <end position="220"/>
    </location>
</feature>
<evidence type="ECO:0000256" key="3">
    <source>
        <dbReference type="ARBA" id="ARBA00022448"/>
    </source>
</evidence>
<dbReference type="GO" id="GO:0015031">
    <property type="term" value="P:protein transport"/>
    <property type="evidence" value="ECO:0007669"/>
    <property type="project" value="UniProtKB-KW"/>
</dbReference>
<comment type="similarity">
    <text evidence="2">Belongs to the SURF4 family.</text>
</comment>
<evidence type="ECO:0000256" key="7">
    <source>
        <dbReference type="ARBA" id="ARBA00022989"/>
    </source>
</evidence>
<protein>
    <recommendedName>
        <fullName evidence="11">Surfeit locus protein 4</fullName>
    </recommendedName>
</protein>
<dbReference type="Pfam" id="PF02077">
    <property type="entry name" value="SURF4"/>
    <property type="match status" value="1"/>
</dbReference>
<evidence type="ECO:0008006" key="11">
    <source>
        <dbReference type="Google" id="ProtNLM"/>
    </source>
</evidence>
<dbReference type="EMBL" id="HACG01032643">
    <property type="protein sequence ID" value="CEK79508.1"/>
    <property type="molecule type" value="Transcribed_RNA"/>
</dbReference>
<dbReference type="InterPro" id="IPR002995">
    <property type="entry name" value="Surf4"/>
</dbReference>
<dbReference type="PROSITE" id="PS01339">
    <property type="entry name" value="SURF4"/>
    <property type="match status" value="1"/>
</dbReference>
<comment type="subcellular location">
    <subcellularLocation>
        <location evidence="1">Endoplasmic reticulum membrane</location>
        <topology evidence="1">Multi-pass membrane protein</topology>
    </subcellularLocation>
</comment>
<feature type="transmembrane region" description="Helical" evidence="9">
    <location>
        <begin position="58"/>
        <end position="86"/>
    </location>
</feature>
<dbReference type="AlphaFoldDB" id="A0A0B7AFH9"/>
<feature type="transmembrane region" description="Helical" evidence="9">
    <location>
        <begin position="240"/>
        <end position="261"/>
    </location>
</feature>
<dbReference type="GO" id="GO:0005789">
    <property type="term" value="C:endoplasmic reticulum membrane"/>
    <property type="evidence" value="ECO:0007669"/>
    <property type="project" value="UniProtKB-SubCell"/>
</dbReference>
<evidence type="ECO:0000313" key="10">
    <source>
        <dbReference type="EMBL" id="CEK79508.1"/>
    </source>
</evidence>
<keyword evidence="4 9" id="KW-0812">Transmembrane</keyword>
<feature type="transmembrane region" description="Helical" evidence="9">
    <location>
        <begin position="164"/>
        <end position="184"/>
    </location>
</feature>
<keyword evidence="7 9" id="KW-1133">Transmembrane helix</keyword>
<dbReference type="PANTHER" id="PTHR23427:SF1">
    <property type="entry name" value="SURFEIT LOCUS PROTEIN 4"/>
    <property type="match status" value="1"/>
</dbReference>
<keyword evidence="6" id="KW-0653">Protein transport</keyword>
<evidence type="ECO:0000256" key="8">
    <source>
        <dbReference type="ARBA" id="ARBA00023136"/>
    </source>
</evidence>
<organism evidence="10">
    <name type="scientific">Arion vulgaris</name>
    <dbReference type="NCBI Taxonomy" id="1028688"/>
    <lineage>
        <taxon>Eukaryota</taxon>
        <taxon>Metazoa</taxon>
        <taxon>Spiralia</taxon>
        <taxon>Lophotrochozoa</taxon>
        <taxon>Mollusca</taxon>
        <taxon>Gastropoda</taxon>
        <taxon>Heterobranchia</taxon>
        <taxon>Euthyneura</taxon>
        <taxon>Panpulmonata</taxon>
        <taxon>Eupulmonata</taxon>
        <taxon>Stylommatophora</taxon>
        <taxon>Helicina</taxon>
        <taxon>Arionoidea</taxon>
        <taxon>Arionidae</taxon>
        <taxon>Arion</taxon>
    </lineage>
</organism>
<evidence type="ECO:0000256" key="2">
    <source>
        <dbReference type="ARBA" id="ARBA00006945"/>
    </source>
</evidence>
<proteinExistence type="inferred from homology"/>
<dbReference type="InterPro" id="IPR045214">
    <property type="entry name" value="Surf1/Surf4"/>
</dbReference>
<keyword evidence="8 9" id="KW-0472">Membrane</keyword>
<dbReference type="PANTHER" id="PTHR23427">
    <property type="entry name" value="SURFEIT LOCUS PROTEIN"/>
    <property type="match status" value="1"/>
</dbReference>
<name>A0A0B7AFH9_9EUPU</name>
<dbReference type="GO" id="GO:0005793">
    <property type="term" value="C:endoplasmic reticulum-Golgi intermediate compartment"/>
    <property type="evidence" value="ECO:0007669"/>
    <property type="project" value="TreeGrafter"/>
</dbReference>
<sequence length="270" mass="30840">MPKQNEIMDKAEDFADQVLRRSKHVLPHVARFCLISTFLEDGIRMWTQWNDQRDYMNLSWSCGLFLATLFVIVNLLGQLVGCIMVLSRQKVSIACFILFGIITLQTLAYSIIWDFKFLCRNLALAGGVLLLLAENKTEGKSLFAGLPSTGDNNPKQYMQLSGRLLMVLMFITLIHFELSFFQVLQDLIGSALMICIAIGFKTKLSALVLTVWLTGLNFYFNAWWNIPEYRTMRDFLKYDFFQTMSVIGGLLLVVAYGPGGVSMDEHKKKW</sequence>